<accession>A0ABM7UA80</accession>
<dbReference type="Proteomes" id="UP000824496">
    <property type="component" value="Chromosome"/>
</dbReference>
<reference evidence="4 5" key="1">
    <citation type="submission" date="2021-08" db="EMBL/GenBank/DDBJ databases">
        <title>Whole genome sequence of novel Actinomyces species strain MAS-1.</title>
        <authorList>
            <person name="Saito M."/>
            <person name="Kuwahara N."/>
            <person name="Takizawa T."/>
            <person name="Gotouda H."/>
            <person name="Ochiai T."/>
        </authorList>
    </citation>
    <scope>NUCLEOTIDE SEQUENCE [LARGE SCALE GENOMIC DNA]</scope>
    <source>
        <strain evidence="4 5">MAS-1</strain>
    </source>
</reference>
<sequence length="503" mass="53247">MEVTMGPADPHPGPNREPAMPERPYRTFTPRLVPPGPSTHLRQRRRMIGEEMRPTGHLTPLMSRPVSRRTSLSLAIGGIAALSLAACSDPGEGSGAGQDAPASWPAATDKLDGVELTLWAAQSSAAIPEKVAAAFGEATGATVSIVTIPDPYEQGVQTKVATGDVPDLAMWQPTASQLLALGAKERLQSLDGAPWEKTTQDSVLAAGGTLDGTRYAAFVSAPSIMGVWYNKEVFTTHGVSVPTSFEQLLSLARDLKSKGVTPFYEMGGEWWASQWAVQVQLAEAAKDGLWDRVNANEDQFTGKDIQGAIDTYNSMIEEGLFNSDIKTGTFDQQAKAILSGEAAMAIQVTSLLGNMAAQTDTATLDSTIGFFPISASGTLATSIPDQTNAVVAFKSGDAKREEASRQFLTFWLSEGYADFIKDQNTVSIIKDVQTPDTVPAALVESNKALESSVGSMQSLAIANPDLAKNLGDMIAGTKTAAQVGQETQSQFAQLAKAMGAKGF</sequence>
<keyword evidence="2" id="KW-0813">Transport</keyword>
<feature type="region of interest" description="Disordered" evidence="3">
    <location>
        <begin position="1"/>
        <end position="41"/>
    </location>
</feature>
<dbReference type="Gene3D" id="3.40.190.10">
    <property type="entry name" value="Periplasmic binding protein-like II"/>
    <property type="match status" value="2"/>
</dbReference>
<dbReference type="Pfam" id="PF01547">
    <property type="entry name" value="SBP_bac_1"/>
    <property type="match status" value="1"/>
</dbReference>
<protein>
    <recommendedName>
        <fullName evidence="6">Carbohydrate ABC transporter substrate-binding protein</fullName>
    </recommendedName>
</protein>
<name>A0ABM7UA80_9ACTO</name>
<evidence type="ECO:0000256" key="2">
    <source>
        <dbReference type="ARBA" id="ARBA00022448"/>
    </source>
</evidence>
<proteinExistence type="inferred from homology"/>
<dbReference type="EMBL" id="AP025017">
    <property type="protein sequence ID" value="BDA64211.1"/>
    <property type="molecule type" value="Genomic_DNA"/>
</dbReference>
<keyword evidence="5" id="KW-1185">Reference proteome</keyword>
<dbReference type="InterPro" id="IPR006059">
    <property type="entry name" value="SBP"/>
</dbReference>
<evidence type="ECO:0000256" key="1">
    <source>
        <dbReference type="ARBA" id="ARBA00008520"/>
    </source>
</evidence>
<dbReference type="PANTHER" id="PTHR43649:SF29">
    <property type="entry name" value="OSMOPROTECTIVE COMPOUNDS-BINDING PROTEIN GGTB"/>
    <property type="match status" value="1"/>
</dbReference>
<organism evidence="4 5">
    <name type="scientific">Actinomyces capricornis</name>
    <dbReference type="NCBI Taxonomy" id="2755559"/>
    <lineage>
        <taxon>Bacteria</taxon>
        <taxon>Bacillati</taxon>
        <taxon>Actinomycetota</taxon>
        <taxon>Actinomycetes</taxon>
        <taxon>Actinomycetales</taxon>
        <taxon>Actinomycetaceae</taxon>
        <taxon>Actinomyces</taxon>
    </lineage>
</organism>
<evidence type="ECO:0000313" key="4">
    <source>
        <dbReference type="EMBL" id="BDA64211.1"/>
    </source>
</evidence>
<dbReference type="PANTHER" id="PTHR43649">
    <property type="entry name" value="ARABINOSE-BINDING PROTEIN-RELATED"/>
    <property type="match status" value="1"/>
</dbReference>
<dbReference type="InterPro" id="IPR050490">
    <property type="entry name" value="Bact_solute-bd_prot1"/>
</dbReference>
<evidence type="ECO:0008006" key="6">
    <source>
        <dbReference type="Google" id="ProtNLM"/>
    </source>
</evidence>
<evidence type="ECO:0000313" key="5">
    <source>
        <dbReference type="Proteomes" id="UP000824496"/>
    </source>
</evidence>
<gene>
    <name evidence="4" type="ORF">MANAM107_10450</name>
</gene>
<comment type="similarity">
    <text evidence="1">Belongs to the bacterial solute-binding protein 1 family.</text>
</comment>
<evidence type="ECO:0000256" key="3">
    <source>
        <dbReference type="SAM" id="MobiDB-lite"/>
    </source>
</evidence>
<dbReference type="SUPFAM" id="SSF53850">
    <property type="entry name" value="Periplasmic binding protein-like II"/>
    <property type="match status" value="1"/>
</dbReference>